<proteinExistence type="predicted"/>
<keyword evidence="5 6" id="KW-0472">Membrane</keyword>
<organism evidence="8">
    <name type="scientific">marine sediment metagenome</name>
    <dbReference type="NCBI Taxonomy" id="412755"/>
    <lineage>
        <taxon>unclassified sequences</taxon>
        <taxon>metagenomes</taxon>
        <taxon>ecological metagenomes</taxon>
    </lineage>
</organism>
<keyword evidence="2" id="KW-1003">Cell membrane</keyword>
<evidence type="ECO:0000256" key="2">
    <source>
        <dbReference type="ARBA" id="ARBA00022475"/>
    </source>
</evidence>
<dbReference type="PANTHER" id="PTHR36115">
    <property type="entry name" value="PROLINE-RICH ANTIGEN HOMOLOG-RELATED"/>
    <property type="match status" value="1"/>
</dbReference>
<dbReference type="EMBL" id="LAZR01004559">
    <property type="protein sequence ID" value="KKN07534.1"/>
    <property type="molecule type" value="Genomic_DNA"/>
</dbReference>
<accession>A0A0F9MPH0</accession>
<dbReference type="Pfam" id="PF06271">
    <property type="entry name" value="RDD"/>
    <property type="match status" value="1"/>
</dbReference>
<keyword evidence="4 6" id="KW-1133">Transmembrane helix</keyword>
<dbReference type="AlphaFoldDB" id="A0A0F9MPH0"/>
<feature type="transmembrane region" description="Helical" evidence="6">
    <location>
        <begin position="48"/>
        <end position="67"/>
    </location>
</feature>
<protein>
    <recommendedName>
        <fullName evidence="7">RDD domain-containing protein</fullName>
    </recommendedName>
</protein>
<dbReference type="GO" id="GO:0005886">
    <property type="term" value="C:plasma membrane"/>
    <property type="evidence" value="ECO:0007669"/>
    <property type="project" value="UniProtKB-SubCell"/>
</dbReference>
<evidence type="ECO:0000256" key="1">
    <source>
        <dbReference type="ARBA" id="ARBA00004651"/>
    </source>
</evidence>
<reference evidence="8" key="1">
    <citation type="journal article" date="2015" name="Nature">
        <title>Complex archaea that bridge the gap between prokaryotes and eukaryotes.</title>
        <authorList>
            <person name="Spang A."/>
            <person name="Saw J.H."/>
            <person name="Jorgensen S.L."/>
            <person name="Zaremba-Niedzwiedzka K."/>
            <person name="Martijn J."/>
            <person name="Lind A.E."/>
            <person name="van Eijk R."/>
            <person name="Schleper C."/>
            <person name="Guy L."/>
            <person name="Ettema T.J."/>
        </authorList>
    </citation>
    <scope>NUCLEOTIDE SEQUENCE</scope>
</reference>
<gene>
    <name evidence="8" type="ORF">LCGC14_1065970</name>
</gene>
<evidence type="ECO:0000256" key="3">
    <source>
        <dbReference type="ARBA" id="ARBA00022692"/>
    </source>
</evidence>
<evidence type="ECO:0000313" key="8">
    <source>
        <dbReference type="EMBL" id="KKN07534.1"/>
    </source>
</evidence>
<dbReference type="InterPro" id="IPR010432">
    <property type="entry name" value="RDD"/>
</dbReference>
<comment type="caution">
    <text evidence="8">The sequence shown here is derived from an EMBL/GenBank/DDBJ whole genome shotgun (WGS) entry which is preliminary data.</text>
</comment>
<feature type="domain" description="RDD" evidence="7">
    <location>
        <begin position="18"/>
        <end position="134"/>
    </location>
</feature>
<evidence type="ECO:0000256" key="4">
    <source>
        <dbReference type="ARBA" id="ARBA00022989"/>
    </source>
</evidence>
<dbReference type="PANTHER" id="PTHR36115:SF4">
    <property type="entry name" value="MEMBRANE PROTEIN"/>
    <property type="match status" value="1"/>
</dbReference>
<evidence type="ECO:0000259" key="7">
    <source>
        <dbReference type="Pfam" id="PF06271"/>
    </source>
</evidence>
<evidence type="ECO:0000256" key="6">
    <source>
        <dbReference type="SAM" id="Phobius"/>
    </source>
</evidence>
<name>A0A0F9MPH0_9ZZZZ</name>
<dbReference type="InterPro" id="IPR051791">
    <property type="entry name" value="Pra-immunoreactive"/>
</dbReference>
<sequence>MTLTPDPDSQPEFYSGIPTKRLLAWVVDAILILVASLVVLPFTAFTALFYFPLLLLIIGFAYRFITLSKGSATLGMRLMGMELRTSQDEKFDTATAFAHTLGYTLSVGMMPLQLISVVLMGTTARNQGLSDLVLGTTPLNRRSEN</sequence>
<evidence type="ECO:0000256" key="5">
    <source>
        <dbReference type="ARBA" id="ARBA00023136"/>
    </source>
</evidence>
<feature type="transmembrane region" description="Helical" evidence="6">
    <location>
        <begin position="22"/>
        <end position="42"/>
    </location>
</feature>
<comment type="subcellular location">
    <subcellularLocation>
        <location evidence="1">Cell membrane</location>
        <topology evidence="1">Multi-pass membrane protein</topology>
    </subcellularLocation>
</comment>
<keyword evidence="3 6" id="KW-0812">Transmembrane</keyword>